<feature type="compositionally biased region" description="Polar residues" evidence="1">
    <location>
        <begin position="9"/>
        <end position="24"/>
    </location>
</feature>
<feature type="compositionally biased region" description="Basic and acidic residues" evidence="1">
    <location>
        <begin position="95"/>
        <end position="106"/>
    </location>
</feature>
<organism evidence="2 3">
    <name type="scientific">Rangifer tarandus platyrhynchus</name>
    <name type="common">Svalbard reindeer</name>
    <dbReference type="NCBI Taxonomy" id="3082113"/>
    <lineage>
        <taxon>Eukaryota</taxon>
        <taxon>Metazoa</taxon>
        <taxon>Chordata</taxon>
        <taxon>Craniata</taxon>
        <taxon>Vertebrata</taxon>
        <taxon>Euteleostomi</taxon>
        <taxon>Mammalia</taxon>
        <taxon>Eutheria</taxon>
        <taxon>Laurasiatheria</taxon>
        <taxon>Artiodactyla</taxon>
        <taxon>Ruminantia</taxon>
        <taxon>Pecora</taxon>
        <taxon>Cervidae</taxon>
        <taxon>Odocoileinae</taxon>
        <taxon>Rangifer</taxon>
    </lineage>
</organism>
<feature type="region of interest" description="Disordered" evidence="1">
    <location>
        <begin position="1"/>
        <end position="39"/>
    </location>
</feature>
<proteinExistence type="predicted"/>
<protein>
    <submittedName>
        <fullName evidence="2">Uncharacterized protein</fullName>
    </submittedName>
</protein>
<feature type="region of interest" description="Disordered" evidence="1">
    <location>
        <begin position="94"/>
        <end position="183"/>
    </location>
</feature>
<dbReference type="Proteomes" id="UP001176941">
    <property type="component" value="Chromosome 28"/>
</dbReference>
<keyword evidence="3" id="KW-1185">Reference proteome</keyword>
<evidence type="ECO:0000313" key="2">
    <source>
        <dbReference type="EMBL" id="CAI9168967.1"/>
    </source>
</evidence>
<name>A0ABN8Z522_RANTA</name>
<accession>A0ABN8Z522</accession>
<evidence type="ECO:0000256" key="1">
    <source>
        <dbReference type="SAM" id="MobiDB-lite"/>
    </source>
</evidence>
<reference evidence="2" key="1">
    <citation type="submission" date="2023-04" db="EMBL/GenBank/DDBJ databases">
        <authorList>
            <consortium name="ELIXIR-Norway"/>
        </authorList>
    </citation>
    <scope>NUCLEOTIDE SEQUENCE [LARGE SCALE GENOMIC DNA]</scope>
</reference>
<evidence type="ECO:0000313" key="3">
    <source>
        <dbReference type="Proteomes" id="UP001176941"/>
    </source>
</evidence>
<sequence>MQGKPNPLQCPQASSRISAPNSILSKPRPRGQPVSESAVWPHAPRQPLCALTSTALKRGDEHPTLDAGCELGGQGRPHGGLVGVARRCFAQTGSKRGEEITGREGWQHSPVGSGVGGRAAKAPLSSTDESAVRSAFQVPDDKITFNRARKAAQPVRPPLDPRVLAGSTDTREQDRGEKRPQLK</sequence>
<gene>
    <name evidence="2" type="ORF">MRATA1EN1_LOCUS17929</name>
</gene>
<dbReference type="EMBL" id="OX459964">
    <property type="protein sequence ID" value="CAI9168967.1"/>
    <property type="molecule type" value="Genomic_DNA"/>
</dbReference>
<feature type="compositionally biased region" description="Basic and acidic residues" evidence="1">
    <location>
        <begin position="169"/>
        <end position="183"/>
    </location>
</feature>